<protein>
    <submittedName>
        <fullName evidence="2">Uncharacterized protein</fullName>
    </submittedName>
</protein>
<evidence type="ECO:0000313" key="3">
    <source>
        <dbReference type="Proteomes" id="UP000292082"/>
    </source>
</evidence>
<reference evidence="2 3" key="1">
    <citation type="submission" date="2019-01" db="EMBL/GenBank/DDBJ databases">
        <title>Draft genome sequences of three monokaryotic isolates of the white-rot basidiomycete fungus Dichomitus squalens.</title>
        <authorList>
            <consortium name="DOE Joint Genome Institute"/>
            <person name="Lopez S.C."/>
            <person name="Andreopoulos B."/>
            <person name="Pangilinan J."/>
            <person name="Lipzen A."/>
            <person name="Riley R."/>
            <person name="Ahrendt S."/>
            <person name="Ng V."/>
            <person name="Barry K."/>
            <person name="Daum C."/>
            <person name="Grigoriev I.V."/>
            <person name="Hilden K.S."/>
            <person name="Makela M.R."/>
            <person name="de Vries R.P."/>
        </authorList>
    </citation>
    <scope>NUCLEOTIDE SEQUENCE [LARGE SCALE GENOMIC DNA]</scope>
    <source>
        <strain evidence="2 3">CBS 464.89</strain>
    </source>
</reference>
<organism evidence="2 3">
    <name type="scientific">Dichomitus squalens</name>
    <dbReference type="NCBI Taxonomy" id="114155"/>
    <lineage>
        <taxon>Eukaryota</taxon>
        <taxon>Fungi</taxon>
        <taxon>Dikarya</taxon>
        <taxon>Basidiomycota</taxon>
        <taxon>Agaricomycotina</taxon>
        <taxon>Agaricomycetes</taxon>
        <taxon>Polyporales</taxon>
        <taxon>Polyporaceae</taxon>
        <taxon>Dichomitus</taxon>
    </lineage>
</organism>
<proteinExistence type="predicted"/>
<sequence>MVMSTSVSISAAPPIGAQIGTRGPAARVRAAAWLPPFLAARECRAGCARAATLADPGERTSSLAFVPSERTRAGARFEQLGAAAPAREDEDDRSATRAAGPAINPASPPSAGHATIRQRAGHR</sequence>
<dbReference type="Proteomes" id="UP000292082">
    <property type="component" value="Unassembled WGS sequence"/>
</dbReference>
<evidence type="ECO:0000256" key="1">
    <source>
        <dbReference type="SAM" id="MobiDB-lite"/>
    </source>
</evidence>
<dbReference type="AlphaFoldDB" id="A0A4V6MWQ9"/>
<evidence type="ECO:0000313" key="2">
    <source>
        <dbReference type="EMBL" id="TBU56398.1"/>
    </source>
</evidence>
<gene>
    <name evidence="2" type="ORF">BD310DRAFT_950157</name>
</gene>
<accession>A0A4V6MWQ9</accession>
<keyword evidence="3" id="KW-1185">Reference proteome</keyword>
<feature type="region of interest" description="Disordered" evidence="1">
    <location>
        <begin position="78"/>
        <end position="123"/>
    </location>
</feature>
<dbReference type="EMBL" id="ML145152">
    <property type="protein sequence ID" value="TBU56398.1"/>
    <property type="molecule type" value="Genomic_DNA"/>
</dbReference>
<name>A0A4V6MWQ9_9APHY</name>